<dbReference type="KEGG" id="oyw:OdinLCB4_007570"/>
<dbReference type="NCBIfam" id="TIGR00888">
    <property type="entry name" value="guaA_Nterm"/>
    <property type="match status" value="1"/>
</dbReference>
<name>A0AAF0IBW9_ODILC</name>
<organism evidence="9 10">
    <name type="scientific">Odinarchaeota yellowstonii (strain LCB_4)</name>
    <dbReference type="NCBI Taxonomy" id="1841599"/>
    <lineage>
        <taxon>Archaea</taxon>
        <taxon>Promethearchaeati</taxon>
        <taxon>Candidatus Odinarchaeota</taxon>
        <taxon>Candidatus Odinarchaeia</taxon>
        <taxon>Candidatus Odinarchaeales</taxon>
        <taxon>Candidatus Odinarchaeaceae</taxon>
        <taxon>Candidatus Odinarchaeum</taxon>
    </lineage>
</organism>
<comment type="function">
    <text evidence="1">Catalyzes the synthesis of GMP from XMP.</text>
</comment>
<evidence type="ECO:0000259" key="8">
    <source>
        <dbReference type="Pfam" id="PF00117"/>
    </source>
</evidence>
<evidence type="ECO:0000256" key="7">
    <source>
        <dbReference type="ARBA" id="ARBA00022962"/>
    </source>
</evidence>
<evidence type="ECO:0000313" key="9">
    <source>
        <dbReference type="EMBL" id="WEU40317.1"/>
    </source>
</evidence>
<dbReference type="PANTHER" id="PTHR11922:SF2">
    <property type="entry name" value="GMP SYNTHASE [GLUTAMINE-HYDROLYZING]"/>
    <property type="match status" value="1"/>
</dbReference>
<dbReference type="EC" id="6.3.5.2" evidence="9"/>
<sequence length="225" mass="25621">MEGASQTLLEKSDRLKISMIMDRHILERDKLDIAILDFGGQYTHLIKRMLDELDVEVDILPYNVNYLQLLDLHVKGVIFGGGPNSVYEADSPRCDLNILRCNRFKILGICYGHQLIAHQLDGVVKKGVRCEYGLAELLIDDVNDPLFQGFPSRIQVWASHTDEVEKLPLGGKTIAHSLNCSIEAFNIHNRIWGVQFHPEVSQTEYGYELLENFAIKISKCNRIQI</sequence>
<keyword evidence="5" id="KW-0658">Purine biosynthesis</keyword>
<dbReference type="PRINTS" id="PR00096">
    <property type="entry name" value="GATASE"/>
</dbReference>
<evidence type="ECO:0000256" key="3">
    <source>
        <dbReference type="ARBA" id="ARBA00022741"/>
    </source>
</evidence>
<feature type="domain" description="Glutamine amidotransferase" evidence="8">
    <location>
        <begin position="35"/>
        <end position="216"/>
    </location>
</feature>
<dbReference type="InterPro" id="IPR029062">
    <property type="entry name" value="Class_I_gatase-like"/>
</dbReference>
<dbReference type="GO" id="GO:0003921">
    <property type="term" value="F:GMP synthase activity"/>
    <property type="evidence" value="ECO:0007669"/>
    <property type="project" value="TreeGrafter"/>
</dbReference>
<dbReference type="Proteomes" id="UP000186851">
    <property type="component" value="Chromosome"/>
</dbReference>
<dbReference type="CDD" id="cd01742">
    <property type="entry name" value="GATase1_GMP_Synthase"/>
    <property type="match status" value="1"/>
</dbReference>
<accession>A0AAF0IBW9</accession>
<proteinExistence type="predicted"/>
<dbReference type="FunFam" id="3.40.50.880:FF:000047">
    <property type="entry name" value="GMP synthase [glutamine-hydrolyzing] subunit A"/>
    <property type="match status" value="1"/>
</dbReference>
<keyword evidence="4" id="KW-0332">GMP biosynthesis</keyword>
<dbReference type="AlphaFoldDB" id="A0AAF0IBW9"/>
<dbReference type="Pfam" id="PF00117">
    <property type="entry name" value="GATase"/>
    <property type="match status" value="1"/>
</dbReference>
<keyword evidence="3" id="KW-0547">Nucleotide-binding</keyword>
<evidence type="ECO:0000256" key="2">
    <source>
        <dbReference type="ARBA" id="ARBA00022598"/>
    </source>
</evidence>
<dbReference type="GO" id="GO:0005524">
    <property type="term" value="F:ATP binding"/>
    <property type="evidence" value="ECO:0007669"/>
    <property type="project" value="UniProtKB-KW"/>
</dbReference>
<protein>
    <submittedName>
        <fullName evidence="9">Glutamine-hydrolyzing GMP synthase</fullName>
        <ecNumber evidence="9">6.3.5.2</ecNumber>
    </submittedName>
</protein>
<evidence type="ECO:0000256" key="5">
    <source>
        <dbReference type="ARBA" id="ARBA00022755"/>
    </source>
</evidence>
<dbReference type="PROSITE" id="PS51273">
    <property type="entry name" value="GATASE_TYPE_1"/>
    <property type="match status" value="1"/>
</dbReference>
<evidence type="ECO:0000256" key="4">
    <source>
        <dbReference type="ARBA" id="ARBA00022749"/>
    </source>
</evidence>
<evidence type="ECO:0000256" key="1">
    <source>
        <dbReference type="ARBA" id="ARBA00002332"/>
    </source>
</evidence>
<evidence type="ECO:0000256" key="6">
    <source>
        <dbReference type="ARBA" id="ARBA00022840"/>
    </source>
</evidence>
<keyword evidence="7" id="KW-0315">Glutamine amidotransferase</keyword>
<dbReference type="GO" id="GO:0005829">
    <property type="term" value="C:cytosol"/>
    <property type="evidence" value="ECO:0007669"/>
    <property type="project" value="TreeGrafter"/>
</dbReference>
<gene>
    <name evidence="9" type="primary">guaA</name>
    <name evidence="9" type="ORF">OdinLCB4_007570</name>
</gene>
<dbReference type="InterPro" id="IPR004739">
    <property type="entry name" value="GMP_synth_GATase"/>
</dbReference>
<reference evidence="9" key="2">
    <citation type="journal article" date="2022" name="Nat. Microbiol.">
        <title>A closed Candidatus Odinarchaeum chromosome exposes Asgard archaeal viruses.</title>
        <authorList>
            <person name="Tamarit D."/>
            <person name="Caceres E.F."/>
            <person name="Krupovic M."/>
            <person name="Nijland R."/>
            <person name="Eme L."/>
            <person name="Robinson N.P."/>
            <person name="Ettema T.J.G."/>
        </authorList>
    </citation>
    <scope>NUCLEOTIDE SEQUENCE</scope>
    <source>
        <strain evidence="9">LCB_4</strain>
    </source>
</reference>
<reference evidence="9" key="1">
    <citation type="journal article" date="2017" name="Nature">
        <title>Asgard archaea illuminate the origin of eukaryotic cellular complexity.</title>
        <authorList>
            <person name="Zaremba-Niedzwiedzka K."/>
            <person name="Caceres E.F."/>
            <person name="Saw J.H."/>
            <person name="Backstrom D."/>
            <person name="Juzokaite L."/>
            <person name="Vancaester E."/>
            <person name="Seitz K.W."/>
            <person name="Anantharaman K."/>
            <person name="Starnawski P."/>
            <person name="Kjeldsen K.U."/>
            <person name="Scott M.B."/>
            <person name="Nunoura T."/>
            <person name="Banfield J.F."/>
            <person name="Schramm A."/>
            <person name="Baker B.J."/>
            <person name="Spang A."/>
            <person name="Ettema T.J.G."/>
        </authorList>
    </citation>
    <scope>NUCLEOTIDE SEQUENCE</scope>
    <source>
        <strain evidence="9">LCB_4</strain>
    </source>
</reference>
<dbReference type="InterPro" id="IPR017926">
    <property type="entry name" value="GATASE"/>
</dbReference>
<keyword evidence="6" id="KW-0067">ATP-binding</keyword>
<dbReference type="PRINTS" id="PR00097">
    <property type="entry name" value="ANTSNTHASEII"/>
</dbReference>
<dbReference type="PANTHER" id="PTHR11922">
    <property type="entry name" value="GMP SYNTHASE-RELATED"/>
    <property type="match status" value="1"/>
</dbReference>
<dbReference type="EMBL" id="CP091871">
    <property type="protein sequence ID" value="WEU40317.1"/>
    <property type="molecule type" value="Genomic_DNA"/>
</dbReference>
<keyword evidence="2 9" id="KW-0436">Ligase</keyword>
<dbReference type="SUPFAM" id="SSF52317">
    <property type="entry name" value="Class I glutamine amidotransferase-like"/>
    <property type="match status" value="1"/>
</dbReference>
<evidence type="ECO:0000313" key="10">
    <source>
        <dbReference type="Proteomes" id="UP000186851"/>
    </source>
</evidence>
<dbReference type="Gene3D" id="3.40.50.880">
    <property type="match status" value="1"/>
</dbReference>